<protein>
    <submittedName>
        <fullName evidence="5">Transcriptional regulator, AraC family</fullName>
    </submittedName>
</protein>
<dbReference type="InterPro" id="IPR003313">
    <property type="entry name" value="AraC-bd"/>
</dbReference>
<dbReference type="PROSITE" id="PS00041">
    <property type="entry name" value="HTH_ARAC_FAMILY_1"/>
    <property type="match status" value="1"/>
</dbReference>
<accession>C0FSH2</accession>
<comment type="caution">
    <text evidence="5">The sequence shown here is derived from an EMBL/GenBank/DDBJ whole genome shotgun (WGS) entry which is preliminary data.</text>
</comment>
<evidence type="ECO:0000313" key="5">
    <source>
        <dbReference type="EMBL" id="EEG94425.1"/>
    </source>
</evidence>
<sequence>MLYYKKAVQYSLLLLWGQNFMKYIDYQERAQQGTFNFPIAFYHQTPHSPRYDMQYHWHTQYEIIRIISGTFQLKLEKSTMLCQAGDVIFITSGMLHGGTPHDCIYECIVFDLQILLKNNHACSRIIRDIIDQKITVNTRLSETSETVPAIVHDLCHALSSKKTGYEFMVQGYLYHLLGTIIHEHLYEQAHQNIISAERISSVKNVLTFISDNYSNNISLDDLSRIAGMNPKYFCRYFRSLTGRTPIDYLNYYRIECASEMLSTKDITIREVAISCGFNDESYFIKTFNKYKGITPKQFMKSPF</sequence>
<dbReference type="InterPro" id="IPR009057">
    <property type="entry name" value="Homeodomain-like_sf"/>
</dbReference>
<dbReference type="InterPro" id="IPR018062">
    <property type="entry name" value="HTH_AraC-typ_CS"/>
</dbReference>
<dbReference type="SUPFAM" id="SSF51215">
    <property type="entry name" value="Regulatory protein AraC"/>
    <property type="match status" value="1"/>
</dbReference>
<keyword evidence="2" id="KW-0238">DNA-binding</keyword>
<evidence type="ECO:0000259" key="4">
    <source>
        <dbReference type="PROSITE" id="PS01124"/>
    </source>
</evidence>
<name>C0FSH2_9FIRM</name>
<dbReference type="eggNOG" id="COG1917">
    <property type="taxonomic scope" value="Bacteria"/>
</dbReference>
<keyword evidence="3" id="KW-0804">Transcription</keyword>
<dbReference type="Gene3D" id="1.10.10.60">
    <property type="entry name" value="Homeodomain-like"/>
    <property type="match status" value="2"/>
</dbReference>
<dbReference type="InterPro" id="IPR018060">
    <property type="entry name" value="HTH_AraC"/>
</dbReference>
<keyword evidence="1" id="KW-0805">Transcription regulation</keyword>
<dbReference type="SUPFAM" id="SSF46689">
    <property type="entry name" value="Homeodomain-like"/>
    <property type="match status" value="2"/>
</dbReference>
<dbReference type="GO" id="GO:0043565">
    <property type="term" value="F:sequence-specific DNA binding"/>
    <property type="evidence" value="ECO:0007669"/>
    <property type="project" value="InterPro"/>
</dbReference>
<evidence type="ECO:0000256" key="1">
    <source>
        <dbReference type="ARBA" id="ARBA00023015"/>
    </source>
</evidence>
<dbReference type="Gene3D" id="2.60.120.10">
    <property type="entry name" value="Jelly Rolls"/>
    <property type="match status" value="1"/>
</dbReference>
<dbReference type="InterPro" id="IPR020449">
    <property type="entry name" value="Tscrpt_reg_AraC-type_HTH"/>
</dbReference>
<dbReference type="PANTHER" id="PTHR43280">
    <property type="entry name" value="ARAC-FAMILY TRANSCRIPTIONAL REGULATOR"/>
    <property type="match status" value="1"/>
</dbReference>
<evidence type="ECO:0000313" key="6">
    <source>
        <dbReference type="Proteomes" id="UP000003561"/>
    </source>
</evidence>
<reference evidence="5 6" key="2">
    <citation type="submission" date="2009-03" db="EMBL/GenBank/DDBJ databases">
        <title>Draft genome sequence of Roseburia inulinivorans (DSM 16841).</title>
        <authorList>
            <person name="Sudarsanam P."/>
            <person name="Ley R."/>
            <person name="Guruge J."/>
            <person name="Turnbaugh P.J."/>
            <person name="Mahowald M."/>
            <person name="Liep D."/>
            <person name="Gordon J."/>
        </authorList>
    </citation>
    <scope>NUCLEOTIDE SEQUENCE [LARGE SCALE GENOMIC DNA]</scope>
    <source>
        <strain evidence="5 6">DSM 16841</strain>
    </source>
</reference>
<dbReference type="Proteomes" id="UP000003561">
    <property type="component" value="Unassembled WGS sequence"/>
</dbReference>
<gene>
    <name evidence="5" type="ORF">ROSEINA2194_01688</name>
</gene>
<proteinExistence type="predicted"/>
<dbReference type="eggNOG" id="COG2207">
    <property type="taxonomic scope" value="Bacteria"/>
</dbReference>
<dbReference type="InterPro" id="IPR037923">
    <property type="entry name" value="HTH-like"/>
</dbReference>
<feature type="domain" description="HTH araC/xylS-type" evidence="4">
    <location>
        <begin position="203"/>
        <end position="301"/>
    </location>
</feature>
<dbReference type="PRINTS" id="PR00032">
    <property type="entry name" value="HTHARAC"/>
</dbReference>
<dbReference type="Pfam" id="PF12833">
    <property type="entry name" value="HTH_18"/>
    <property type="match status" value="1"/>
</dbReference>
<organism evidence="5 6">
    <name type="scientific">Roseburia inulinivorans DSM 16841</name>
    <dbReference type="NCBI Taxonomy" id="622312"/>
    <lineage>
        <taxon>Bacteria</taxon>
        <taxon>Bacillati</taxon>
        <taxon>Bacillota</taxon>
        <taxon>Clostridia</taxon>
        <taxon>Lachnospirales</taxon>
        <taxon>Lachnospiraceae</taxon>
        <taxon>Roseburia</taxon>
    </lineage>
</organism>
<dbReference type="CDD" id="cd02208">
    <property type="entry name" value="cupin_RmlC-like"/>
    <property type="match status" value="1"/>
</dbReference>
<evidence type="ECO:0000256" key="2">
    <source>
        <dbReference type="ARBA" id="ARBA00023125"/>
    </source>
</evidence>
<dbReference type="PROSITE" id="PS01124">
    <property type="entry name" value="HTH_ARAC_FAMILY_2"/>
    <property type="match status" value="1"/>
</dbReference>
<dbReference type="EMBL" id="ACFY01000062">
    <property type="protein sequence ID" value="EEG94425.1"/>
    <property type="molecule type" value="Genomic_DNA"/>
</dbReference>
<evidence type="ECO:0000256" key="3">
    <source>
        <dbReference type="ARBA" id="ARBA00023163"/>
    </source>
</evidence>
<reference evidence="5 6" key="1">
    <citation type="submission" date="2009-02" db="EMBL/GenBank/DDBJ databases">
        <authorList>
            <person name="Fulton L."/>
            <person name="Clifton S."/>
            <person name="Fulton B."/>
            <person name="Xu J."/>
            <person name="Minx P."/>
            <person name="Pepin K.H."/>
            <person name="Johnson M."/>
            <person name="Bhonagiri V."/>
            <person name="Nash W.E."/>
            <person name="Mardis E.R."/>
            <person name="Wilson R.K."/>
        </authorList>
    </citation>
    <scope>NUCLEOTIDE SEQUENCE [LARGE SCALE GENOMIC DNA]</scope>
    <source>
        <strain evidence="5 6">DSM 16841</strain>
    </source>
</reference>
<dbReference type="PANTHER" id="PTHR43280:SF28">
    <property type="entry name" value="HTH-TYPE TRANSCRIPTIONAL ACTIVATOR RHAS"/>
    <property type="match status" value="1"/>
</dbReference>
<dbReference type="SMART" id="SM00342">
    <property type="entry name" value="HTH_ARAC"/>
    <property type="match status" value="1"/>
</dbReference>
<dbReference type="Pfam" id="PF02311">
    <property type="entry name" value="AraC_binding"/>
    <property type="match status" value="1"/>
</dbReference>
<dbReference type="AlphaFoldDB" id="C0FSH2"/>
<dbReference type="GO" id="GO:0003700">
    <property type="term" value="F:DNA-binding transcription factor activity"/>
    <property type="evidence" value="ECO:0007669"/>
    <property type="project" value="InterPro"/>
</dbReference>
<dbReference type="InterPro" id="IPR014710">
    <property type="entry name" value="RmlC-like_jellyroll"/>
</dbReference>